<feature type="compositionally biased region" description="Polar residues" evidence="1">
    <location>
        <begin position="26"/>
        <end position="35"/>
    </location>
</feature>
<evidence type="ECO:0000256" key="1">
    <source>
        <dbReference type="SAM" id="MobiDB-lite"/>
    </source>
</evidence>
<feature type="compositionally biased region" description="Acidic residues" evidence="1">
    <location>
        <begin position="984"/>
        <end position="1018"/>
    </location>
</feature>
<feature type="compositionally biased region" description="Polar residues" evidence="1">
    <location>
        <begin position="1"/>
        <end position="14"/>
    </location>
</feature>
<sequence length="1018" mass="114321">MNNGNSHEAESTQFKVGDPPAAGQQGDLSVKSTAQQSSLFKLSQENVTKHQFADQSNKFNKVENWLATAVFPSSPQSPARLSSKQEICSPLAETIEECDPVTTPAANKFVEAQSPSKPPSEQEVFIAVGGSTEELEHINTGVADKFVDAESIPRGSEWENKPLPRVSSDKINSSKAPPDIETTPIPFTPEQSGNEQAKPSDTENIKEHSISPANEVKESSLKRCSAPVELELNGPKKFRASPDQYPVDINSNIVSLPLISTVKENVVENLTQHHDQPTNSAKELNPTVIVINADNCFKESSLQDLSSLFNDNIENEITVESIDISVEAQHDAETPSVIIPLEGNTTEAFQEETELDISVAENATPPASRKQSTRKRSCTPAEWKHNKAKKALNSGEAHFNVKGQFRPGKVMRPACVCKAKCSLRVNEEQRLAIHNLFWKTLADKRRQWEYIYNHTPTEAKKKSTTSGPSRRANSRKYYLGILSENLTEVKREQVCKKMFTNTLVIGDGVIVTAHNHCKKGSSTPDKRGKYHNRPNKATEVQKSNIRAHINSFPRIPSHYVRAKCQREYLECGLSISKMAAEYKKWCDLNKISIKDRGSKHMYRKVLNAEFNIGFFVPKKDQCQLCNMFKSSTRQERESGDLKDKWIAHVKSKNNAYEMQKKARTLLTTRTDVAMCTFDLQKVLPCPRSETSVFFYRNKLSVFNLTVYDVRTHLGKCYVWHEGIAKRGANDIGSCVFKHISSYADNGIKELHSFSDSCSGQNRNRFIYAMLLLAATMFSIKIRHCFLEPGHTYNEGDSVHASIEKAAKRKEVFDLSEWVELIKTSKVTEPHYQVALLKRSDFMDFHDLVNKQNWEKDTQGSKITWNKVKIVEAGFHGDGIISVQYTYDGPKHFLNTNQRRGHPVNLKTYKPPCAYPDKIPLQAMTVKHLQELCASKAIPSKYHQFYGQVIAGVEPVEEGFVGDQQAENDSYDPEDVVDDAGCMEGGDEELGNFSETGEDVVVDDDDDDDDDDDVNESFD</sequence>
<feature type="compositionally biased region" description="Acidic residues" evidence="1">
    <location>
        <begin position="968"/>
        <end position="977"/>
    </location>
</feature>
<dbReference type="AlphaFoldDB" id="A0AAE1LTF1"/>
<comment type="caution">
    <text evidence="3">The sequence shown here is derived from an EMBL/GenBank/DDBJ whole genome shotgun (WGS) entry which is preliminary data.</text>
</comment>
<feature type="domain" description="DUF7869" evidence="2">
    <location>
        <begin position="729"/>
        <end position="833"/>
    </location>
</feature>
<dbReference type="InterPro" id="IPR057191">
    <property type="entry name" value="DUF7869"/>
</dbReference>
<feature type="region of interest" description="Disordered" evidence="1">
    <location>
        <begin position="153"/>
        <end position="207"/>
    </location>
</feature>
<dbReference type="Pfam" id="PF25273">
    <property type="entry name" value="DUF7869"/>
    <property type="match status" value="1"/>
</dbReference>
<feature type="region of interest" description="Disordered" evidence="1">
    <location>
        <begin position="1"/>
        <end position="35"/>
    </location>
</feature>
<feature type="region of interest" description="Disordered" evidence="1">
    <location>
        <begin position="963"/>
        <end position="1018"/>
    </location>
</feature>
<dbReference type="Proteomes" id="UP001219518">
    <property type="component" value="Unassembled WGS sequence"/>
</dbReference>
<feature type="compositionally biased region" description="Basic and acidic residues" evidence="1">
    <location>
        <begin position="198"/>
        <end position="207"/>
    </location>
</feature>
<reference evidence="3" key="2">
    <citation type="journal article" date="2023" name="BMC Genomics">
        <title>Pest status, molecular evolution, and epigenetic factors derived from the genome assembly of Frankliniella fusca, a thysanopteran phytovirus vector.</title>
        <authorList>
            <person name="Catto M.A."/>
            <person name="Labadie P.E."/>
            <person name="Jacobson A.L."/>
            <person name="Kennedy G.G."/>
            <person name="Srinivasan R."/>
            <person name="Hunt B.G."/>
        </authorList>
    </citation>
    <scope>NUCLEOTIDE SEQUENCE</scope>
    <source>
        <strain evidence="3">PL_HMW_Pooled</strain>
    </source>
</reference>
<name>A0AAE1LTF1_9NEOP</name>
<gene>
    <name evidence="3" type="ORF">KUF71_019563</name>
</gene>
<proteinExistence type="predicted"/>
<organism evidence="3 4">
    <name type="scientific">Frankliniella fusca</name>
    <dbReference type="NCBI Taxonomy" id="407009"/>
    <lineage>
        <taxon>Eukaryota</taxon>
        <taxon>Metazoa</taxon>
        <taxon>Ecdysozoa</taxon>
        <taxon>Arthropoda</taxon>
        <taxon>Hexapoda</taxon>
        <taxon>Insecta</taxon>
        <taxon>Pterygota</taxon>
        <taxon>Neoptera</taxon>
        <taxon>Paraneoptera</taxon>
        <taxon>Thysanoptera</taxon>
        <taxon>Terebrantia</taxon>
        <taxon>Thripoidea</taxon>
        <taxon>Thripidae</taxon>
        <taxon>Frankliniella</taxon>
    </lineage>
</organism>
<reference evidence="3" key="1">
    <citation type="submission" date="2021-07" db="EMBL/GenBank/DDBJ databases">
        <authorList>
            <person name="Catto M.A."/>
            <person name="Jacobson A."/>
            <person name="Kennedy G."/>
            <person name="Labadie P."/>
            <person name="Hunt B.G."/>
            <person name="Srinivasan R."/>
        </authorList>
    </citation>
    <scope>NUCLEOTIDE SEQUENCE</scope>
    <source>
        <strain evidence="3">PL_HMW_Pooled</strain>
        <tissue evidence="3">Head</tissue>
    </source>
</reference>
<dbReference type="EMBL" id="JAHWGI010001403">
    <property type="protein sequence ID" value="KAK3929722.1"/>
    <property type="molecule type" value="Genomic_DNA"/>
</dbReference>
<protein>
    <submittedName>
        <fullName evidence="3">Phosphoglycolate phosphatase</fullName>
    </submittedName>
</protein>
<dbReference type="PANTHER" id="PTHR10773">
    <property type="entry name" value="DNA-DIRECTED RNA POLYMERASES I, II, AND III SUBUNIT RPABC2"/>
    <property type="match status" value="1"/>
</dbReference>
<accession>A0AAE1LTF1</accession>
<evidence type="ECO:0000313" key="3">
    <source>
        <dbReference type="EMBL" id="KAK3929722.1"/>
    </source>
</evidence>
<evidence type="ECO:0000259" key="2">
    <source>
        <dbReference type="Pfam" id="PF25273"/>
    </source>
</evidence>
<evidence type="ECO:0000313" key="4">
    <source>
        <dbReference type="Proteomes" id="UP001219518"/>
    </source>
</evidence>
<keyword evidence="4" id="KW-1185">Reference proteome</keyword>
<dbReference type="PANTHER" id="PTHR10773:SF19">
    <property type="match status" value="1"/>
</dbReference>